<organism evidence="5 6">
    <name type="scientific">Roseovarius gaetbuli</name>
    <dbReference type="NCBI Taxonomy" id="1356575"/>
    <lineage>
        <taxon>Bacteria</taxon>
        <taxon>Pseudomonadati</taxon>
        <taxon>Pseudomonadota</taxon>
        <taxon>Alphaproteobacteria</taxon>
        <taxon>Rhodobacterales</taxon>
        <taxon>Roseobacteraceae</taxon>
        <taxon>Roseovarius</taxon>
    </lineage>
</organism>
<name>A0A1X6ZRD6_9RHOB</name>
<evidence type="ECO:0000313" key="5">
    <source>
        <dbReference type="EMBL" id="SLN59335.1"/>
    </source>
</evidence>
<keyword evidence="2" id="KW-0472">Membrane</keyword>
<evidence type="ECO:0000256" key="3">
    <source>
        <dbReference type="SAM" id="SignalP"/>
    </source>
</evidence>
<reference evidence="6" key="1">
    <citation type="submission" date="2017-03" db="EMBL/GenBank/DDBJ databases">
        <authorList>
            <person name="Rodrigo-Torres L."/>
            <person name="Arahal R.D."/>
            <person name="Lucena T."/>
        </authorList>
    </citation>
    <scope>NUCLEOTIDE SEQUENCE [LARGE SCALE GENOMIC DNA]</scope>
    <source>
        <strain evidence="6">CECT 8370</strain>
    </source>
</reference>
<comment type="subcellular location">
    <subcellularLocation>
        <location evidence="1">Membrane</location>
    </subcellularLocation>
</comment>
<evidence type="ECO:0000313" key="6">
    <source>
        <dbReference type="Proteomes" id="UP000194012"/>
    </source>
</evidence>
<evidence type="ECO:0000259" key="4">
    <source>
        <dbReference type="Pfam" id="PF01103"/>
    </source>
</evidence>
<dbReference type="InterPro" id="IPR000184">
    <property type="entry name" value="Bac_surfAg_D15"/>
</dbReference>
<dbReference type="Proteomes" id="UP000194012">
    <property type="component" value="Unassembled WGS sequence"/>
</dbReference>
<dbReference type="Gene3D" id="2.40.160.50">
    <property type="entry name" value="membrane protein fhac: a member of the omp85/tpsb transporter family"/>
    <property type="match status" value="1"/>
</dbReference>
<keyword evidence="3" id="KW-0732">Signal</keyword>
<keyword evidence="6" id="KW-1185">Reference proteome</keyword>
<dbReference type="EMBL" id="FWFJ01000028">
    <property type="protein sequence ID" value="SLN59335.1"/>
    <property type="molecule type" value="Genomic_DNA"/>
</dbReference>
<feature type="domain" description="Bacterial surface antigen (D15)" evidence="4">
    <location>
        <begin position="118"/>
        <end position="396"/>
    </location>
</feature>
<dbReference type="Pfam" id="PF01103">
    <property type="entry name" value="Omp85"/>
    <property type="match status" value="1"/>
</dbReference>
<evidence type="ECO:0000256" key="1">
    <source>
        <dbReference type="ARBA" id="ARBA00004370"/>
    </source>
</evidence>
<dbReference type="AlphaFoldDB" id="A0A1X6ZRD6"/>
<accession>A0A1X6ZRD6</accession>
<proteinExistence type="predicted"/>
<gene>
    <name evidence="5" type="ORF">ROG8370_02728</name>
</gene>
<sequence>MRFPILNSLCATVKLFPAVRYGNLCWLFSLCLALLQTSPTHAQVLQNGGGTIKPSAIAKPEIGLKFGSVIVAPIPFSSPLIGSGVVLGAGYLFNLPKSKTSGVGIARLTSSNGSSGLGAGGSLNFNEGKWTVSLFAAKADVFYNLGDSDTLQLPLNQKGELTSFSLMRAINEKLSFGVQLSYLDSEISINSKFLALLPPALQPDLDIVLGKVNLIVQYDTRDNTFYPTQGILGDINLSYGKEIDSAFNKKLLLSSRDYLKVIASGSAYREKFKTGVLAARGVFCSAGENAPFFDTCGLGLVDGLRGFSSFDYLGDNSVSFQGEYRGRFTERFGYVAFLGGGNSDDTIGGLLSDLDVAGGVGLRFRLSKKLSLDYAMDYALNDDGEHFVYLSLGQKF</sequence>
<protein>
    <submittedName>
        <fullName evidence="5">Surface antigen</fullName>
    </submittedName>
</protein>
<evidence type="ECO:0000256" key="2">
    <source>
        <dbReference type="ARBA" id="ARBA00023136"/>
    </source>
</evidence>
<dbReference type="GO" id="GO:0019867">
    <property type="term" value="C:outer membrane"/>
    <property type="evidence" value="ECO:0007669"/>
    <property type="project" value="InterPro"/>
</dbReference>
<feature type="signal peptide" evidence="3">
    <location>
        <begin position="1"/>
        <end position="42"/>
    </location>
</feature>
<feature type="chain" id="PRO_5012530237" evidence="3">
    <location>
        <begin position="43"/>
        <end position="396"/>
    </location>
</feature>